<keyword evidence="1" id="KW-0677">Repeat</keyword>
<accession>A0AAP0JTQ4</accession>
<dbReference type="Gene3D" id="1.10.10.10">
    <property type="entry name" value="Winged helix-like DNA-binding domain superfamily/Winged helix DNA-binding domain"/>
    <property type="match status" value="1"/>
</dbReference>
<dbReference type="InterPro" id="IPR058922">
    <property type="entry name" value="WHD_DRP"/>
</dbReference>
<dbReference type="FunFam" id="1.10.10.10:FF:000322">
    <property type="entry name" value="Probable disease resistance protein At1g63360"/>
    <property type="match status" value="1"/>
</dbReference>
<dbReference type="PANTHER" id="PTHR23155:SF1139">
    <property type="entry name" value="CC-NBS-LRR RESISTANCE PROTEIN"/>
    <property type="match status" value="1"/>
</dbReference>
<sequence length="349" mass="39204">MNLKSQLEQQGTKKFLLVLDDDWNEDQGKWEEFVVPLGDYVATGSKIILTTRDRNVASVKGAQSVYELGGLSHDSCWNLIERQAFKQGGPQKTPRLVKIGIKISEKCKGMPLAAKVLGGLLQSKKKEQEWLAVENVEFWKLVSGDINPIMEVLKLSYYNLPSALKPCFSYCAIFPKDYLISRKSLIELWMAQGLLGASNETQEENLEDKGNIYFNILYSKSFFQEAKMNKYGEVTRCKMHDLLNNLAQSICKIEYQNFGENMEMSVDLSKCRHASFISPATVGTLCKATKVRTIFGSESDNDVEEFDNGGMVGATKISTFFKFKLLRVLDLSGLRGCQSGLLGFTICKL</sequence>
<name>A0AAP0JTQ4_9MAGN</name>
<evidence type="ECO:0008006" key="7">
    <source>
        <dbReference type="Google" id="ProtNLM"/>
    </source>
</evidence>
<reference evidence="5 6" key="1">
    <citation type="submission" date="2024-01" db="EMBL/GenBank/DDBJ databases">
        <title>Genome assemblies of Stephania.</title>
        <authorList>
            <person name="Yang L."/>
        </authorList>
    </citation>
    <scope>NUCLEOTIDE SEQUENCE [LARGE SCALE GENOMIC DNA]</scope>
    <source>
        <strain evidence="5">QJT</strain>
        <tissue evidence="5">Leaf</tissue>
    </source>
</reference>
<keyword evidence="6" id="KW-1185">Reference proteome</keyword>
<dbReference type="Pfam" id="PF23559">
    <property type="entry name" value="WHD_DRP"/>
    <property type="match status" value="1"/>
</dbReference>
<evidence type="ECO:0000313" key="6">
    <source>
        <dbReference type="Proteomes" id="UP001417504"/>
    </source>
</evidence>
<proteinExistence type="predicted"/>
<dbReference type="Pfam" id="PF00931">
    <property type="entry name" value="NB-ARC"/>
    <property type="match status" value="1"/>
</dbReference>
<gene>
    <name evidence="5" type="ORF">Sjap_009449</name>
</gene>
<dbReference type="Proteomes" id="UP001417504">
    <property type="component" value="Unassembled WGS sequence"/>
</dbReference>
<dbReference type="InterPro" id="IPR042197">
    <property type="entry name" value="Apaf_helical"/>
</dbReference>
<dbReference type="InterPro" id="IPR002182">
    <property type="entry name" value="NB-ARC"/>
</dbReference>
<feature type="domain" description="Disease resistance protein winged helix" evidence="4">
    <location>
        <begin position="173"/>
        <end position="247"/>
    </location>
</feature>
<comment type="caution">
    <text evidence="5">The sequence shown here is derived from an EMBL/GenBank/DDBJ whole genome shotgun (WGS) entry which is preliminary data.</text>
</comment>
<dbReference type="InterPro" id="IPR027417">
    <property type="entry name" value="P-loop_NTPase"/>
</dbReference>
<evidence type="ECO:0000259" key="3">
    <source>
        <dbReference type="Pfam" id="PF00931"/>
    </source>
</evidence>
<organism evidence="5 6">
    <name type="scientific">Stephania japonica</name>
    <dbReference type="NCBI Taxonomy" id="461633"/>
    <lineage>
        <taxon>Eukaryota</taxon>
        <taxon>Viridiplantae</taxon>
        <taxon>Streptophyta</taxon>
        <taxon>Embryophyta</taxon>
        <taxon>Tracheophyta</taxon>
        <taxon>Spermatophyta</taxon>
        <taxon>Magnoliopsida</taxon>
        <taxon>Ranunculales</taxon>
        <taxon>Menispermaceae</taxon>
        <taxon>Menispermoideae</taxon>
        <taxon>Cissampelideae</taxon>
        <taxon>Stephania</taxon>
    </lineage>
</organism>
<dbReference type="AlphaFoldDB" id="A0AAP0JTQ4"/>
<feature type="domain" description="NB-ARC" evidence="3">
    <location>
        <begin position="12"/>
        <end position="87"/>
    </location>
</feature>
<evidence type="ECO:0000313" key="5">
    <source>
        <dbReference type="EMBL" id="KAK9138855.1"/>
    </source>
</evidence>
<dbReference type="SUPFAM" id="SSF52540">
    <property type="entry name" value="P-loop containing nucleoside triphosphate hydrolases"/>
    <property type="match status" value="1"/>
</dbReference>
<dbReference type="Gene3D" id="3.40.50.300">
    <property type="entry name" value="P-loop containing nucleotide triphosphate hydrolases"/>
    <property type="match status" value="1"/>
</dbReference>
<dbReference type="PANTHER" id="PTHR23155">
    <property type="entry name" value="DISEASE RESISTANCE PROTEIN RP"/>
    <property type="match status" value="1"/>
</dbReference>
<evidence type="ECO:0000256" key="2">
    <source>
        <dbReference type="ARBA" id="ARBA00022821"/>
    </source>
</evidence>
<dbReference type="PRINTS" id="PR00364">
    <property type="entry name" value="DISEASERSIST"/>
</dbReference>
<keyword evidence="2" id="KW-0611">Plant defense</keyword>
<dbReference type="InterPro" id="IPR044974">
    <property type="entry name" value="Disease_R_plants"/>
</dbReference>
<protein>
    <recommendedName>
        <fullName evidence="7">NB-ARC domain-containing protein</fullName>
    </recommendedName>
</protein>
<dbReference type="InterPro" id="IPR036388">
    <property type="entry name" value="WH-like_DNA-bd_sf"/>
</dbReference>
<dbReference type="GO" id="GO:0043531">
    <property type="term" value="F:ADP binding"/>
    <property type="evidence" value="ECO:0007669"/>
    <property type="project" value="InterPro"/>
</dbReference>
<evidence type="ECO:0000259" key="4">
    <source>
        <dbReference type="Pfam" id="PF23559"/>
    </source>
</evidence>
<dbReference type="Gene3D" id="1.10.8.430">
    <property type="entry name" value="Helical domain of apoptotic protease-activating factors"/>
    <property type="match status" value="1"/>
</dbReference>
<evidence type="ECO:0000256" key="1">
    <source>
        <dbReference type="ARBA" id="ARBA00022737"/>
    </source>
</evidence>
<dbReference type="GO" id="GO:0098542">
    <property type="term" value="P:defense response to other organism"/>
    <property type="evidence" value="ECO:0007669"/>
    <property type="project" value="TreeGrafter"/>
</dbReference>
<dbReference type="EMBL" id="JBBNAE010000003">
    <property type="protein sequence ID" value="KAK9138855.1"/>
    <property type="molecule type" value="Genomic_DNA"/>
</dbReference>